<evidence type="ECO:0000256" key="3">
    <source>
        <dbReference type="ARBA" id="ARBA00022448"/>
    </source>
</evidence>
<keyword evidence="4 7" id="KW-0812">Transmembrane</keyword>
<feature type="transmembrane region" description="Helical" evidence="7">
    <location>
        <begin position="212"/>
        <end position="234"/>
    </location>
</feature>
<evidence type="ECO:0000256" key="1">
    <source>
        <dbReference type="ARBA" id="ARBA00004127"/>
    </source>
</evidence>
<feature type="transmembrane region" description="Helical" evidence="7">
    <location>
        <begin position="301"/>
        <end position="321"/>
    </location>
</feature>
<comment type="caution">
    <text evidence="9">The sequence shown here is derived from an EMBL/GenBank/DDBJ whole genome shotgun (WGS) entry which is preliminary data.</text>
</comment>
<name>A0A7X8YGW2_9VIBR</name>
<feature type="transmembrane region" description="Helical" evidence="7">
    <location>
        <begin position="40"/>
        <end position="59"/>
    </location>
</feature>
<feature type="transmembrane region" description="Helical" evidence="7">
    <location>
        <begin position="131"/>
        <end position="150"/>
    </location>
</feature>
<keyword evidence="5 7" id="KW-1133">Transmembrane helix</keyword>
<dbReference type="SUPFAM" id="SSF103473">
    <property type="entry name" value="MFS general substrate transporter"/>
    <property type="match status" value="1"/>
</dbReference>
<dbReference type="GO" id="GO:0022857">
    <property type="term" value="F:transmembrane transporter activity"/>
    <property type="evidence" value="ECO:0007669"/>
    <property type="project" value="InterPro"/>
</dbReference>
<sequence length="407" mass="43145">MMLLLLALIYLAFISLGLPDAVLGSSWPVISQDLSTSLDAAGFVAVIVSAGTVISSLAATRIIQRFGTGKVVAVSVLMTAAALLGFTSANYLFVLVLLAVPLGLGAGAVDAALNNFVALHYKSKHMNYLHSFWGVGATTGPLIMATYLAVNGGWREGYAVLSAIQFALVIVLFATLPLWKKAITPTVSQEEESSSTAMISNRTALKIKGVKLQMLVFCCYCSLEAGTGLWAASYLTTEKGMLASDAAFWTAMYFLGITIGRFLCGMIADRFDEAKMIRYGAVIILLGVIGVLAPLPMVLNQWSLVLIGLGCAPIYPNTIHLTPKRFGAHASQAVIALSMATAYTGTTLVPPMMGFALDTLSFAYFPFILLLLSGVMLALSEKLNAFGSKTNADKNSTNEAQMGAESM</sequence>
<dbReference type="GO" id="GO:0012505">
    <property type="term" value="C:endomembrane system"/>
    <property type="evidence" value="ECO:0007669"/>
    <property type="project" value="UniProtKB-SubCell"/>
</dbReference>
<evidence type="ECO:0000256" key="6">
    <source>
        <dbReference type="ARBA" id="ARBA00023136"/>
    </source>
</evidence>
<dbReference type="Proteomes" id="UP000535589">
    <property type="component" value="Unassembled WGS sequence"/>
</dbReference>
<organism evidence="9 10">
    <name type="scientific">Vibrio agarilyticus</name>
    <dbReference type="NCBI Taxonomy" id="2726741"/>
    <lineage>
        <taxon>Bacteria</taxon>
        <taxon>Pseudomonadati</taxon>
        <taxon>Pseudomonadota</taxon>
        <taxon>Gammaproteobacteria</taxon>
        <taxon>Vibrionales</taxon>
        <taxon>Vibrionaceae</taxon>
        <taxon>Vibrio</taxon>
    </lineage>
</organism>
<accession>A0A7X8YGW2</accession>
<feature type="transmembrane region" description="Helical" evidence="7">
    <location>
        <begin position="362"/>
        <end position="379"/>
    </location>
</feature>
<feature type="transmembrane region" description="Helical" evidence="7">
    <location>
        <begin position="156"/>
        <end position="179"/>
    </location>
</feature>
<gene>
    <name evidence="9" type="ORF">HGP28_09325</name>
</gene>
<dbReference type="Gene3D" id="1.20.1250.20">
    <property type="entry name" value="MFS general substrate transporter like domains"/>
    <property type="match status" value="2"/>
</dbReference>
<proteinExistence type="inferred from homology"/>
<feature type="transmembrane region" description="Helical" evidence="7">
    <location>
        <begin position="95"/>
        <end position="119"/>
    </location>
</feature>
<evidence type="ECO:0000313" key="10">
    <source>
        <dbReference type="Proteomes" id="UP000535589"/>
    </source>
</evidence>
<dbReference type="InterPro" id="IPR051788">
    <property type="entry name" value="MFS_Transporter"/>
</dbReference>
<dbReference type="AlphaFoldDB" id="A0A7X8YGW2"/>
<dbReference type="Pfam" id="PF07690">
    <property type="entry name" value="MFS_1"/>
    <property type="match status" value="1"/>
</dbReference>
<keyword evidence="3" id="KW-0813">Transport</keyword>
<evidence type="ECO:0000256" key="4">
    <source>
        <dbReference type="ARBA" id="ARBA00022692"/>
    </source>
</evidence>
<dbReference type="InterPro" id="IPR036259">
    <property type="entry name" value="MFS_trans_sf"/>
</dbReference>
<keyword evidence="6 7" id="KW-0472">Membrane</keyword>
<reference evidence="9 10" key="1">
    <citation type="submission" date="2020-04" db="EMBL/GenBank/DDBJ databases">
        <title>Vibrio sp. SM6, a novel species isolated from seawater.</title>
        <authorList>
            <person name="Wang X."/>
        </authorList>
    </citation>
    <scope>NUCLEOTIDE SEQUENCE [LARGE SCALE GENOMIC DNA]</scope>
    <source>
        <strain evidence="9 10">SM6</strain>
    </source>
</reference>
<evidence type="ECO:0000313" key="9">
    <source>
        <dbReference type="EMBL" id="NLS13089.1"/>
    </source>
</evidence>
<evidence type="ECO:0000256" key="7">
    <source>
        <dbReference type="SAM" id="Phobius"/>
    </source>
</evidence>
<protein>
    <submittedName>
        <fullName evidence="9">MFS transporter</fullName>
    </submittedName>
</protein>
<dbReference type="EMBL" id="JABAIK010000007">
    <property type="protein sequence ID" value="NLS13089.1"/>
    <property type="molecule type" value="Genomic_DNA"/>
</dbReference>
<feature type="transmembrane region" description="Helical" evidence="7">
    <location>
        <begin position="333"/>
        <end position="356"/>
    </location>
</feature>
<comment type="subcellular location">
    <subcellularLocation>
        <location evidence="1">Endomembrane system</location>
        <topology evidence="1">Multi-pass membrane protein</topology>
    </subcellularLocation>
</comment>
<feature type="transmembrane region" description="Helical" evidence="7">
    <location>
        <begin position="276"/>
        <end position="295"/>
    </location>
</feature>
<feature type="transmembrane region" description="Helical" evidence="7">
    <location>
        <begin position="71"/>
        <end position="89"/>
    </location>
</feature>
<dbReference type="PANTHER" id="PTHR23514:SF3">
    <property type="entry name" value="BYPASS OF STOP CODON PROTEIN 6"/>
    <property type="match status" value="1"/>
</dbReference>
<dbReference type="PANTHER" id="PTHR23514">
    <property type="entry name" value="BYPASS OF STOP CODON PROTEIN 6"/>
    <property type="match status" value="1"/>
</dbReference>
<keyword evidence="10" id="KW-1185">Reference proteome</keyword>
<dbReference type="InterPro" id="IPR011701">
    <property type="entry name" value="MFS"/>
</dbReference>
<dbReference type="GO" id="GO:0016020">
    <property type="term" value="C:membrane"/>
    <property type="evidence" value="ECO:0007669"/>
    <property type="project" value="TreeGrafter"/>
</dbReference>
<evidence type="ECO:0000256" key="2">
    <source>
        <dbReference type="ARBA" id="ARBA00008335"/>
    </source>
</evidence>
<comment type="similarity">
    <text evidence="2">Belongs to the major facilitator superfamily.</text>
</comment>
<feature type="domain" description="Major facilitator superfamily (MFS) profile" evidence="8">
    <location>
        <begin position="5"/>
        <end position="384"/>
    </location>
</feature>
<feature type="transmembrane region" description="Helical" evidence="7">
    <location>
        <begin position="246"/>
        <end position="264"/>
    </location>
</feature>
<dbReference type="PROSITE" id="PS50850">
    <property type="entry name" value="MFS"/>
    <property type="match status" value="1"/>
</dbReference>
<dbReference type="InterPro" id="IPR020846">
    <property type="entry name" value="MFS_dom"/>
</dbReference>
<evidence type="ECO:0000259" key="8">
    <source>
        <dbReference type="PROSITE" id="PS50850"/>
    </source>
</evidence>
<evidence type="ECO:0000256" key="5">
    <source>
        <dbReference type="ARBA" id="ARBA00022989"/>
    </source>
</evidence>